<sequence length="90" mass="10262">MCRRPDVEVDPFEILRLQLRLGAIADQVRALERDANVYARAHHLEATTNAYDALLAEACMLAGVDRDPHARGDAERFREEVELTARGWSW</sequence>
<dbReference type="Proteomes" id="UP000562124">
    <property type="component" value="Unassembled WGS sequence"/>
</dbReference>
<dbReference type="EMBL" id="JABCJJ010000010">
    <property type="protein sequence ID" value="NMR20283.1"/>
    <property type="molecule type" value="Genomic_DNA"/>
</dbReference>
<evidence type="ECO:0000313" key="1">
    <source>
        <dbReference type="EMBL" id="NMR20283.1"/>
    </source>
</evidence>
<name>A0A7Y0QHL0_CELFI</name>
<reference evidence="1 2" key="1">
    <citation type="submission" date="2020-04" db="EMBL/GenBank/DDBJ databases">
        <title>Sequencing and Assembly of C. fimi.</title>
        <authorList>
            <person name="Ramsey A.R."/>
        </authorList>
    </citation>
    <scope>NUCLEOTIDE SEQUENCE [LARGE SCALE GENOMIC DNA]</scope>
    <source>
        <strain evidence="1 2">SB</strain>
    </source>
</reference>
<evidence type="ECO:0000313" key="2">
    <source>
        <dbReference type="Proteomes" id="UP000562124"/>
    </source>
</evidence>
<accession>A0A7Y0QHL0</accession>
<protein>
    <submittedName>
        <fullName evidence="1">Uncharacterized protein</fullName>
    </submittedName>
</protein>
<gene>
    <name evidence="1" type="ORF">HIR71_08645</name>
</gene>
<proteinExistence type="predicted"/>
<dbReference type="AlphaFoldDB" id="A0A7Y0QHL0"/>
<organism evidence="1 2">
    <name type="scientific">Cellulomonas fimi</name>
    <dbReference type="NCBI Taxonomy" id="1708"/>
    <lineage>
        <taxon>Bacteria</taxon>
        <taxon>Bacillati</taxon>
        <taxon>Actinomycetota</taxon>
        <taxon>Actinomycetes</taxon>
        <taxon>Micrococcales</taxon>
        <taxon>Cellulomonadaceae</taxon>
        <taxon>Cellulomonas</taxon>
    </lineage>
</organism>
<keyword evidence="2" id="KW-1185">Reference proteome</keyword>
<comment type="caution">
    <text evidence="1">The sequence shown here is derived from an EMBL/GenBank/DDBJ whole genome shotgun (WGS) entry which is preliminary data.</text>
</comment>